<evidence type="ECO:0000313" key="1">
    <source>
        <dbReference type="EMBL" id="GLK02403.1"/>
    </source>
</evidence>
<keyword evidence="2" id="KW-1185">Reference proteome</keyword>
<gene>
    <name evidence="1" type="ORF">GCM10017596_21180</name>
</gene>
<organism evidence="1 2">
    <name type="scientific">Microbacterium keratanolyticum</name>
    <dbReference type="NCBI Taxonomy" id="67574"/>
    <lineage>
        <taxon>Bacteria</taxon>
        <taxon>Bacillati</taxon>
        <taxon>Actinomycetota</taxon>
        <taxon>Actinomycetes</taxon>
        <taxon>Micrococcales</taxon>
        <taxon>Microbacteriaceae</taxon>
        <taxon>Microbacterium</taxon>
    </lineage>
</organism>
<name>A0A9W6HTR5_9MICO</name>
<comment type="caution">
    <text evidence="1">The sequence shown here is derived from an EMBL/GenBank/DDBJ whole genome shotgun (WGS) entry which is preliminary data.</text>
</comment>
<reference evidence="1" key="2">
    <citation type="submission" date="2023-01" db="EMBL/GenBank/DDBJ databases">
        <authorList>
            <person name="Sun Q."/>
            <person name="Evtushenko L."/>
        </authorList>
    </citation>
    <scope>NUCLEOTIDE SEQUENCE</scope>
    <source>
        <strain evidence="1">VKM Ac-1958</strain>
    </source>
</reference>
<accession>A0A9W6HTR5</accession>
<dbReference type="Proteomes" id="UP001142325">
    <property type="component" value="Unassembled WGS sequence"/>
</dbReference>
<dbReference type="RefSeq" id="WP_204939948.1">
    <property type="nucleotide sequence ID" value="NZ_BAAAUM010000002.1"/>
</dbReference>
<dbReference type="AlphaFoldDB" id="A0A9W6HTR5"/>
<evidence type="ECO:0000313" key="2">
    <source>
        <dbReference type="Proteomes" id="UP001142325"/>
    </source>
</evidence>
<proteinExistence type="predicted"/>
<sequence>MTAPVTIARQHFLTEEGEQLLISYDAMQAAERMLAFVNASGLEPSEVISDPITTHPLPVYHRDTRFGTVKPELMWHPLFWLPEHVGLRLQIRETENAEPRVETDAEWALRIAIELTRSGVYSPEGGWADVMALCGLDLDNPIDLARVEAWQAGEGDETLDAFDLAALFRFSTDNDAFYEAQELYPALTAAQWGFTAASG</sequence>
<protein>
    <submittedName>
        <fullName evidence="1">Uncharacterized protein</fullName>
    </submittedName>
</protein>
<reference evidence="1" key="1">
    <citation type="journal article" date="2014" name="Int. J. Syst. Evol. Microbiol.">
        <title>Complete genome sequence of Corynebacterium casei LMG S-19264T (=DSM 44701T), isolated from a smear-ripened cheese.</title>
        <authorList>
            <consortium name="US DOE Joint Genome Institute (JGI-PGF)"/>
            <person name="Walter F."/>
            <person name="Albersmeier A."/>
            <person name="Kalinowski J."/>
            <person name="Ruckert C."/>
        </authorList>
    </citation>
    <scope>NUCLEOTIDE SEQUENCE</scope>
    <source>
        <strain evidence="1">VKM Ac-1958</strain>
    </source>
</reference>
<dbReference type="EMBL" id="BSET01000002">
    <property type="protein sequence ID" value="GLK02403.1"/>
    <property type="molecule type" value="Genomic_DNA"/>
</dbReference>